<feature type="signal peptide" evidence="1">
    <location>
        <begin position="1"/>
        <end position="21"/>
    </location>
</feature>
<proteinExistence type="predicted"/>
<dbReference type="EMBL" id="JARK01000303">
    <property type="protein sequence ID" value="EYC38669.1"/>
    <property type="molecule type" value="Genomic_DNA"/>
</dbReference>
<dbReference type="OrthoDB" id="5837210at2759"/>
<evidence type="ECO:0000313" key="3">
    <source>
        <dbReference type="Proteomes" id="UP000024635"/>
    </source>
</evidence>
<protein>
    <submittedName>
        <fullName evidence="2">Uncharacterized protein</fullName>
    </submittedName>
</protein>
<reference evidence="3" key="1">
    <citation type="journal article" date="2015" name="Nat. Genet.">
        <title>The genome and transcriptome of the zoonotic hookworm Ancylostoma ceylanicum identify infection-specific gene families.</title>
        <authorList>
            <person name="Schwarz E.M."/>
            <person name="Hu Y."/>
            <person name="Antoshechkin I."/>
            <person name="Miller M.M."/>
            <person name="Sternberg P.W."/>
            <person name="Aroian R.V."/>
        </authorList>
    </citation>
    <scope>NUCLEOTIDE SEQUENCE</scope>
    <source>
        <strain evidence="3">HY135</strain>
    </source>
</reference>
<keyword evidence="3" id="KW-1185">Reference proteome</keyword>
<feature type="chain" id="PRO_5001491270" evidence="1">
    <location>
        <begin position="22"/>
        <end position="75"/>
    </location>
</feature>
<dbReference type="AlphaFoldDB" id="A0A016WFS5"/>
<organism evidence="2 3">
    <name type="scientific">Ancylostoma ceylanicum</name>
    <dbReference type="NCBI Taxonomy" id="53326"/>
    <lineage>
        <taxon>Eukaryota</taxon>
        <taxon>Metazoa</taxon>
        <taxon>Ecdysozoa</taxon>
        <taxon>Nematoda</taxon>
        <taxon>Chromadorea</taxon>
        <taxon>Rhabditida</taxon>
        <taxon>Rhabditina</taxon>
        <taxon>Rhabditomorpha</taxon>
        <taxon>Strongyloidea</taxon>
        <taxon>Ancylostomatidae</taxon>
        <taxon>Ancylostomatinae</taxon>
        <taxon>Ancylostoma</taxon>
    </lineage>
</organism>
<keyword evidence="1" id="KW-0732">Signal</keyword>
<gene>
    <name evidence="2" type="primary">Acey_s0703.g1674</name>
    <name evidence="2" type="synonym">Acey-F27B10.1</name>
    <name evidence="2" type="ORF">Y032_0703g1674</name>
</gene>
<comment type="caution">
    <text evidence="2">The sequence shown here is derived from an EMBL/GenBank/DDBJ whole genome shotgun (WGS) entry which is preliminary data.</text>
</comment>
<evidence type="ECO:0000313" key="2">
    <source>
        <dbReference type="EMBL" id="EYC38669.1"/>
    </source>
</evidence>
<name>A0A016WFS5_9BILA</name>
<dbReference type="Proteomes" id="UP000024635">
    <property type="component" value="Unassembled WGS sequence"/>
</dbReference>
<evidence type="ECO:0000256" key="1">
    <source>
        <dbReference type="SAM" id="SignalP"/>
    </source>
</evidence>
<sequence length="75" mass="8470">MWRSLLAAVLMFSAVLPIAYAYSRFGQQASHEIGVSSNGPSRINDKILSGSNIHYYGRFRNGQDDVLSRYFQRLA</sequence>
<accession>A0A016WFS5</accession>